<proteinExistence type="inferred from homology"/>
<dbReference type="GO" id="GO:0044281">
    <property type="term" value="P:small molecule metabolic process"/>
    <property type="evidence" value="ECO:0007669"/>
    <property type="project" value="UniProtKB-ARBA"/>
</dbReference>
<evidence type="ECO:0000313" key="5">
    <source>
        <dbReference type="Proteomes" id="UP000572984"/>
    </source>
</evidence>
<dbReference type="AlphaFoldDB" id="A0A838BPU6"/>
<dbReference type="Pfam" id="PF01557">
    <property type="entry name" value="FAA_hydrolase"/>
    <property type="match status" value="1"/>
</dbReference>
<evidence type="ECO:0000313" key="4">
    <source>
        <dbReference type="EMBL" id="MBA1157458.1"/>
    </source>
</evidence>
<dbReference type="InterPro" id="IPR051121">
    <property type="entry name" value="FAH"/>
</dbReference>
<dbReference type="InterPro" id="IPR036663">
    <property type="entry name" value="Fumarylacetoacetase_C_sf"/>
</dbReference>
<dbReference type="PANTHER" id="PTHR42796:SF4">
    <property type="entry name" value="FUMARYLACETOACETATE HYDROLASE DOMAIN-CONTAINING PROTEIN 2A"/>
    <property type="match status" value="1"/>
</dbReference>
<evidence type="ECO:0000256" key="2">
    <source>
        <dbReference type="ARBA" id="ARBA00022723"/>
    </source>
</evidence>
<dbReference type="FunFam" id="3.90.850.10:FF:000012">
    <property type="entry name" value="Putative 2-hydroxyhepta-2,4-diene-1,7-dioate isomerase"/>
    <property type="match status" value="1"/>
</dbReference>
<keyword evidence="2" id="KW-0479">Metal-binding</keyword>
<dbReference type="InterPro" id="IPR011234">
    <property type="entry name" value="Fumarylacetoacetase-like_C"/>
</dbReference>
<keyword evidence="5" id="KW-1185">Reference proteome</keyword>
<accession>A0A838BPU6</accession>
<dbReference type="Gene3D" id="3.90.850.10">
    <property type="entry name" value="Fumarylacetoacetase-like, C-terminal domain"/>
    <property type="match status" value="1"/>
</dbReference>
<dbReference type="Proteomes" id="UP000572984">
    <property type="component" value="Unassembled WGS sequence"/>
</dbReference>
<comment type="similarity">
    <text evidence="1">Belongs to the FAH family.</text>
</comment>
<sequence length="294" mass="31493">MKLVRFGDAGQEKPGLIDSSGQIRDLSGIVADIDGSSLSSGTLERIRKTDPATLPVVPSGQRLGACVGRVRNFIAIGLNYADHAAETGAPIPAEPIVFNKAPSCIVGPNDDVIIPRGSQKTDWEVELAIVIGERASYVGANEAVDYVAGYCVCNDVSEREYQLERGGTWTKGKGCPTFGPLGPWLVTKDEVPNPQNLSMWLDVNGERVQNGSTQTMIFNVAQIVSYVSHFMILEPGDVITTGTPPGVGMGMKPQRYLKAGDVVSLGIEGLGEQRQRFVAFDGPQVDTSKSWKGQ</sequence>
<name>A0A838BPU6_9HYPH</name>
<reference evidence="4 5" key="1">
    <citation type="submission" date="2020-07" db="EMBL/GenBank/DDBJ databases">
        <title>Draft genome and description of Microvirga mediterraneensis Marseille-Q2068 sp. nov.</title>
        <authorList>
            <person name="Boxberger M."/>
        </authorList>
    </citation>
    <scope>NUCLEOTIDE SEQUENCE [LARGE SCALE GENOMIC DNA]</scope>
    <source>
        <strain evidence="4 5">Marseille-Q2068</strain>
    </source>
</reference>
<dbReference type="RefSeq" id="WP_181052927.1">
    <property type="nucleotide sequence ID" value="NZ_JACDXJ010000001.1"/>
</dbReference>
<keyword evidence="4" id="KW-0378">Hydrolase</keyword>
<organism evidence="4 5">
    <name type="scientific">Microvirga mediterraneensis</name>
    <dbReference type="NCBI Taxonomy" id="2754695"/>
    <lineage>
        <taxon>Bacteria</taxon>
        <taxon>Pseudomonadati</taxon>
        <taxon>Pseudomonadota</taxon>
        <taxon>Alphaproteobacteria</taxon>
        <taxon>Hyphomicrobiales</taxon>
        <taxon>Methylobacteriaceae</taxon>
        <taxon>Microvirga</taxon>
    </lineage>
</organism>
<evidence type="ECO:0000256" key="1">
    <source>
        <dbReference type="ARBA" id="ARBA00010211"/>
    </source>
</evidence>
<dbReference type="GO" id="GO:0016787">
    <property type="term" value="F:hydrolase activity"/>
    <property type="evidence" value="ECO:0007669"/>
    <property type="project" value="UniProtKB-KW"/>
</dbReference>
<dbReference type="GO" id="GO:0046872">
    <property type="term" value="F:metal ion binding"/>
    <property type="evidence" value="ECO:0007669"/>
    <property type="project" value="UniProtKB-KW"/>
</dbReference>
<evidence type="ECO:0000259" key="3">
    <source>
        <dbReference type="Pfam" id="PF01557"/>
    </source>
</evidence>
<comment type="caution">
    <text evidence="4">The sequence shown here is derived from an EMBL/GenBank/DDBJ whole genome shotgun (WGS) entry which is preliminary data.</text>
</comment>
<dbReference type="SUPFAM" id="SSF56529">
    <property type="entry name" value="FAH"/>
    <property type="match status" value="1"/>
</dbReference>
<gene>
    <name evidence="4" type="ORF">H0S73_15130</name>
</gene>
<protein>
    <submittedName>
        <fullName evidence="4">Fumarylacetoacetate hydrolase family protein</fullName>
    </submittedName>
</protein>
<feature type="domain" description="Fumarylacetoacetase-like C-terminal" evidence="3">
    <location>
        <begin position="73"/>
        <end position="277"/>
    </location>
</feature>
<dbReference type="PANTHER" id="PTHR42796">
    <property type="entry name" value="FUMARYLACETOACETATE HYDROLASE DOMAIN-CONTAINING PROTEIN 2A-RELATED"/>
    <property type="match status" value="1"/>
</dbReference>
<dbReference type="EMBL" id="JACDXJ010000001">
    <property type="protein sequence ID" value="MBA1157458.1"/>
    <property type="molecule type" value="Genomic_DNA"/>
</dbReference>